<gene>
    <name evidence="1" type="ORF">NPIL_355061</name>
</gene>
<proteinExistence type="predicted"/>
<name>A0A8X6U000_NEPPI</name>
<protein>
    <submittedName>
        <fullName evidence="1">Uncharacterized protein</fullName>
    </submittedName>
</protein>
<evidence type="ECO:0000313" key="2">
    <source>
        <dbReference type="Proteomes" id="UP000887013"/>
    </source>
</evidence>
<keyword evidence="2" id="KW-1185">Reference proteome</keyword>
<sequence>MIICTDSIDENIEGVAGHLLSYRRGVQFFAKRILVGRIVPEVPTSILHIQNQTDRTKEVVPRRVQFPFAFGRMINLVRTDLPSISIITWVVKTSPVVCWPSANLIVNVVSWKMSPLSLNTWYIFSPAIECDDPMSAHTRPFFPTESYVD</sequence>
<reference evidence="1" key="1">
    <citation type="submission" date="2020-08" db="EMBL/GenBank/DDBJ databases">
        <title>Multicomponent nature underlies the extraordinary mechanical properties of spider dragline silk.</title>
        <authorList>
            <person name="Kono N."/>
            <person name="Nakamura H."/>
            <person name="Mori M."/>
            <person name="Yoshida Y."/>
            <person name="Ohtoshi R."/>
            <person name="Malay A.D."/>
            <person name="Moran D.A.P."/>
            <person name="Tomita M."/>
            <person name="Numata K."/>
            <person name="Arakawa K."/>
        </authorList>
    </citation>
    <scope>NUCLEOTIDE SEQUENCE</scope>
</reference>
<accession>A0A8X6U000</accession>
<dbReference type="Proteomes" id="UP000887013">
    <property type="component" value="Unassembled WGS sequence"/>
</dbReference>
<evidence type="ECO:0000313" key="1">
    <source>
        <dbReference type="EMBL" id="GFT75847.1"/>
    </source>
</evidence>
<comment type="caution">
    <text evidence="1">The sequence shown here is derived from an EMBL/GenBank/DDBJ whole genome shotgun (WGS) entry which is preliminary data.</text>
</comment>
<dbReference type="EMBL" id="BMAW01022023">
    <property type="protein sequence ID" value="GFT75847.1"/>
    <property type="molecule type" value="Genomic_DNA"/>
</dbReference>
<dbReference type="AlphaFoldDB" id="A0A8X6U000"/>
<organism evidence="1 2">
    <name type="scientific">Nephila pilipes</name>
    <name type="common">Giant wood spider</name>
    <name type="synonym">Nephila maculata</name>
    <dbReference type="NCBI Taxonomy" id="299642"/>
    <lineage>
        <taxon>Eukaryota</taxon>
        <taxon>Metazoa</taxon>
        <taxon>Ecdysozoa</taxon>
        <taxon>Arthropoda</taxon>
        <taxon>Chelicerata</taxon>
        <taxon>Arachnida</taxon>
        <taxon>Araneae</taxon>
        <taxon>Araneomorphae</taxon>
        <taxon>Entelegynae</taxon>
        <taxon>Araneoidea</taxon>
        <taxon>Nephilidae</taxon>
        <taxon>Nephila</taxon>
    </lineage>
</organism>